<dbReference type="EMBL" id="JAIWYP010000012">
    <property type="protein sequence ID" value="KAH3726535.1"/>
    <property type="molecule type" value="Genomic_DNA"/>
</dbReference>
<gene>
    <name evidence="1" type="ORF">DPMN_052402</name>
</gene>
<proteinExistence type="predicted"/>
<dbReference type="AlphaFoldDB" id="A0A9D4HPU8"/>
<reference evidence="1" key="2">
    <citation type="submission" date="2020-11" db="EMBL/GenBank/DDBJ databases">
        <authorList>
            <person name="McCartney M.A."/>
            <person name="Auch B."/>
            <person name="Kono T."/>
            <person name="Mallez S."/>
            <person name="Becker A."/>
            <person name="Gohl D.M."/>
            <person name="Silverstein K.A.T."/>
            <person name="Koren S."/>
            <person name="Bechman K.B."/>
            <person name="Herman A."/>
            <person name="Abrahante J.E."/>
            <person name="Garbe J."/>
        </authorList>
    </citation>
    <scope>NUCLEOTIDE SEQUENCE</scope>
    <source>
        <strain evidence="1">Duluth1</strain>
        <tissue evidence="1">Whole animal</tissue>
    </source>
</reference>
<evidence type="ECO:0000313" key="1">
    <source>
        <dbReference type="EMBL" id="KAH3726535.1"/>
    </source>
</evidence>
<evidence type="ECO:0000313" key="2">
    <source>
        <dbReference type="Proteomes" id="UP000828390"/>
    </source>
</evidence>
<comment type="caution">
    <text evidence="1">The sequence shown here is derived from an EMBL/GenBank/DDBJ whole genome shotgun (WGS) entry which is preliminary data.</text>
</comment>
<organism evidence="1 2">
    <name type="scientific">Dreissena polymorpha</name>
    <name type="common">Zebra mussel</name>
    <name type="synonym">Mytilus polymorpha</name>
    <dbReference type="NCBI Taxonomy" id="45954"/>
    <lineage>
        <taxon>Eukaryota</taxon>
        <taxon>Metazoa</taxon>
        <taxon>Spiralia</taxon>
        <taxon>Lophotrochozoa</taxon>
        <taxon>Mollusca</taxon>
        <taxon>Bivalvia</taxon>
        <taxon>Autobranchia</taxon>
        <taxon>Heteroconchia</taxon>
        <taxon>Euheterodonta</taxon>
        <taxon>Imparidentia</taxon>
        <taxon>Neoheterodontei</taxon>
        <taxon>Myida</taxon>
        <taxon>Dreissenoidea</taxon>
        <taxon>Dreissenidae</taxon>
        <taxon>Dreissena</taxon>
    </lineage>
</organism>
<accession>A0A9D4HPU8</accession>
<protein>
    <submittedName>
        <fullName evidence="1">Uncharacterized protein</fullName>
    </submittedName>
</protein>
<dbReference type="Proteomes" id="UP000828390">
    <property type="component" value="Unassembled WGS sequence"/>
</dbReference>
<reference evidence="1" key="1">
    <citation type="journal article" date="2019" name="bioRxiv">
        <title>The Genome of the Zebra Mussel, Dreissena polymorpha: A Resource for Invasive Species Research.</title>
        <authorList>
            <person name="McCartney M.A."/>
            <person name="Auch B."/>
            <person name="Kono T."/>
            <person name="Mallez S."/>
            <person name="Zhang Y."/>
            <person name="Obille A."/>
            <person name="Becker A."/>
            <person name="Abrahante J.E."/>
            <person name="Garbe J."/>
            <person name="Badalamenti J.P."/>
            <person name="Herman A."/>
            <person name="Mangelson H."/>
            <person name="Liachko I."/>
            <person name="Sullivan S."/>
            <person name="Sone E.D."/>
            <person name="Koren S."/>
            <person name="Silverstein K.A.T."/>
            <person name="Beckman K.B."/>
            <person name="Gohl D.M."/>
        </authorList>
    </citation>
    <scope>NUCLEOTIDE SEQUENCE</scope>
    <source>
        <strain evidence="1">Duluth1</strain>
        <tissue evidence="1">Whole animal</tissue>
    </source>
</reference>
<keyword evidence="2" id="KW-1185">Reference proteome</keyword>
<sequence length="67" mass="7532">MLEPRIEDPTLVCTIHQSWSSGKKTSPSCVRSTNAGAQEQRTHLFVNNPPMLELRREGCNPIKITIL</sequence>
<name>A0A9D4HPU8_DREPO</name>